<comment type="caution">
    <text evidence="1">The sequence shown here is derived from an EMBL/GenBank/DDBJ whole genome shotgun (WGS) entry which is preliminary data.</text>
</comment>
<dbReference type="InterPro" id="IPR044282">
    <property type="entry name" value="ABAP1/ARIA"/>
</dbReference>
<dbReference type="PANTHER" id="PTHR46710:SF1">
    <property type="entry name" value="ARM REPEAT PROTEIN INTERACTING WITH ABF2"/>
    <property type="match status" value="1"/>
</dbReference>
<accession>A0A103YDA3</accession>
<proteinExistence type="predicted"/>
<dbReference type="STRING" id="59895.A0A103YDA3"/>
<dbReference type="Gramene" id="KVI06989">
    <property type="protein sequence ID" value="KVI06989"/>
    <property type="gene ID" value="Ccrd_014650"/>
</dbReference>
<dbReference type="AlphaFoldDB" id="A0A103YDA3"/>
<keyword evidence="2" id="KW-1185">Reference proteome</keyword>
<evidence type="ECO:0000313" key="2">
    <source>
        <dbReference type="Proteomes" id="UP000243975"/>
    </source>
</evidence>
<protein>
    <submittedName>
        <fullName evidence="1">Uncharacterized protein</fullName>
    </submittedName>
</protein>
<organism evidence="1 2">
    <name type="scientific">Cynara cardunculus var. scolymus</name>
    <name type="common">Globe artichoke</name>
    <name type="synonym">Cynara scolymus</name>
    <dbReference type="NCBI Taxonomy" id="59895"/>
    <lineage>
        <taxon>Eukaryota</taxon>
        <taxon>Viridiplantae</taxon>
        <taxon>Streptophyta</taxon>
        <taxon>Embryophyta</taxon>
        <taxon>Tracheophyta</taxon>
        <taxon>Spermatophyta</taxon>
        <taxon>Magnoliopsida</taxon>
        <taxon>eudicotyledons</taxon>
        <taxon>Gunneridae</taxon>
        <taxon>Pentapetalae</taxon>
        <taxon>asterids</taxon>
        <taxon>campanulids</taxon>
        <taxon>Asterales</taxon>
        <taxon>Asteraceae</taxon>
        <taxon>Carduoideae</taxon>
        <taxon>Cardueae</taxon>
        <taxon>Carduinae</taxon>
        <taxon>Cynara</taxon>
    </lineage>
</organism>
<dbReference type="Proteomes" id="UP000243975">
    <property type="component" value="Unassembled WGS sequence"/>
</dbReference>
<dbReference type="EMBL" id="LEKV01001534">
    <property type="protein sequence ID" value="KVI06989.1"/>
    <property type="molecule type" value="Genomic_DNA"/>
</dbReference>
<sequence length="147" mass="16389">MIFKKHLCGSDFQLRTGYLWVWFEGHKSSSGVSIRTGLRVSAEAMYTILVEMHGRKEALMLLPEHQQFIVGAGALPHLDDQNVRTVNSAIRKAADAITNLAHENSIIKTCNLRQTLDDLTRNGFSVVSPLISDATSIVCESYLYCSF</sequence>
<reference evidence="1 2" key="1">
    <citation type="journal article" date="2016" name="Sci. Rep.">
        <title>The genome sequence of the outbreeding globe artichoke constructed de novo incorporating a phase-aware low-pass sequencing strategy of F1 progeny.</title>
        <authorList>
            <person name="Scaglione D."/>
            <person name="Reyes-Chin-Wo S."/>
            <person name="Acquadro A."/>
            <person name="Froenicke L."/>
            <person name="Portis E."/>
            <person name="Beitel C."/>
            <person name="Tirone M."/>
            <person name="Mauro R."/>
            <person name="Lo Monaco A."/>
            <person name="Mauromicale G."/>
            <person name="Faccioli P."/>
            <person name="Cattivelli L."/>
            <person name="Rieseberg L."/>
            <person name="Michelmore R."/>
            <person name="Lanteri S."/>
        </authorList>
    </citation>
    <scope>NUCLEOTIDE SEQUENCE [LARGE SCALE GENOMIC DNA]</scope>
    <source>
        <strain evidence="1">2C</strain>
    </source>
</reference>
<dbReference type="PANTHER" id="PTHR46710">
    <property type="entry name" value="ARM REPEAT PROTEIN INTERACTING WITH ABF2"/>
    <property type="match status" value="1"/>
</dbReference>
<gene>
    <name evidence="1" type="ORF">Ccrd_014650</name>
</gene>
<name>A0A103YDA3_CYNCS</name>
<evidence type="ECO:0000313" key="1">
    <source>
        <dbReference type="EMBL" id="KVI06989.1"/>
    </source>
</evidence>